<sequence length="83" mass="9422">MSDQAPPPLPVERAKKENLNYEGRVRAEKHKDELVMNYTAYLAAHPEITPLLQDIVQHVLVLKPARPLEAMRAFVQMRSSSSV</sequence>
<gene>
    <name evidence="1" type="ORF">LBRM2904_31.2860</name>
</gene>
<accession>A0A3P3ZEM6</accession>
<protein>
    <submittedName>
        <fullName evidence="1">Hypothetical_protein</fullName>
    </submittedName>
</protein>
<proteinExistence type="predicted"/>
<name>A0A3P3ZEM6_LEIBR</name>
<organism evidence="1 2">
    <name type="scientific">Leishmania braziliensis MHOM/BR/75/M2904</name>
    <dbReference type="NCBI Taxonomy" id="420245"/>
    <lineage>
        <taxon>Eukaryota</taxon>
        <taxon>Discoba</taxon>
        <taxon>Euglenozoa</taxon>
        <taxon>Kinetoplastea</taxon>
        <taxon>Metakinetoplastina</taxon>
        <taxon>Trypanosomatida</taxon>
        <taxon>Trypanosomatidae</taxon>
        <taxon>Leishmaniinae</taxon>
        <taxon>Leishmania</taxon>
        <taxon>Leishmania braziliensis species complex</taxon>
    </lineage>
</organism>
<dbReference type="Proteomes" id="UP000319462">
    <property type="component" value="Chromosome 31"/>
</dbReference>
<reference evidence="1 2" key="1">
    <citation type="submission" date="2018-09" db="EMBL/GenBank/DDBJ databases">
        <authorList>
            <person name="Peiro R."/>
            <person name="Begona"/>
            <person name="Cbmso G."/>
            <person name="Lopez M."/>
            <person name="Gonzalez S."/>
        </authorList>
    </citation>
    <scope>NUCLEOTIDE SEQUENCE [LARGE SCALE GENOMIC DNA]</scope>
</reference>
<dbReference type="VEuPathDB" id="TriTrypDB:LbrM.31.3270"/>
<evidence type="ECO:0000313" key="2">
    <source>
        <dbReference type="Proteomes" id="UP000319462"/>
    </source>
</evidence>
<dbReference type="EMBL" id="LS997630">
    <property type="protein sequence ID" value="SYZ68474.1"/>
    <property type="molecule type" value="Genomic_DNA"/>
</dbReference>
<dbReference type="KEGG" id="lbz:LBRM_31_3270"/>
<dbReference type="RefSeq" id="XP_001567316.1">
    <property type="nucleotide sequence ID" value="XM_001567266.1"/>
</dbReference>
<evidence type="ECO:0000313" key="1">
    <source>
        <dbReference type="EMBL" id="SYZ68474.1"/>
    </source>
</evidence>
<dbReference type="AlphaFoldDB" id="A0A3P3ZEM6"/>